<dbReference type="PANTHER" id="PTHR31879">
    <property type="entry name" value="DET1- AND DDB1-ASSOCIATED PROTEIN 1"/>
    <property type="match status" value="1"/>
</dbReference>
<comment type="similarity">
    <text evidence="1">Belongs to the DDA1 family.</text>
</comment>
<evidence type="ECO:0000256" key="1">
    <source>
        <dbReference type="ARBA" id="ARBA00008042"/>
    </source>
</evidence>
<feature type="region of interest" description="Disordered" evidence="2">
    <location>
        <begin position="110"/>
        <end position="137"/>
    </location>
</feature>
<evidence type="ECO:0000313" key="4">
    <source>
        <dbReference type="EMBL" id="WZN67342.1"/>
    </source>
</evidence>
<dbReference type="InterPro" id="IPR033575">
    <property type="entry name" value="DDA1-like"/>
</dbReference>
<reference evidence="4 5" key="1">
    <citation type="submission" date="2024-03" db="EMBL/GenBank/DDBJ databases">
        <title>Complete genome sequence of the green alga Chloropicon roscoffensis RCC1871.</title>
        <authorList>
            <person name="Lemieux C."/>
            <person name="Pombert J.-F."/>
            <person name="Otis C."/>
            <person name="Turmel M."/>
        </authorList>
    </citation>
    <scope>NUCLEOTIDE SEQUENCE [LARGE SCALE GENOMIC DNA]</scope>
    <source>
        <strain evidence="4 5">RCC1871</strain>
    </source>
</reference>
<dbReference type="AlphaFoldDB" id="A0AAX4PLR1"/>
<dbReference type="Pfam" id="PF10172">
    <property type="entry name" value="DDA1"/>
    <property type="match status" value="1"/>
</dbReference>
<protein>
    <recommendedName>
        <fullName evidence="3">DET1- and DDB1-associated protein 1 domain-containing protein</fullName>
    </recommendedName>
</protein>
<keyword evidence="5" id="KW-1185">Reference proteome</keyword>
<dbReference type="EMBL" id="CP151519">
    <property type="protein sequence ID" value="WZN67342.1"/>
    <property type="molecule type" value="Genomic_DNA"/>
</dbReference>
<feature type="compositionally biased region" description="Low complexity" evidence="2">
    <location>
        <begin position="35"/>
        <end position="44"/>
    </location>
</feature>
<gene>
    <name evidence="4" type="ORF">HKI87_19g89170</name>
</gene>
<dbReference type="Proteomes" id="UP001472866">
    <property type="component" value="Chromosome 19"/>
</dbReference>
<dbReference type="InterPro" id="IPR018276">
    <property type="entry name" value="DDA1_dom"/>
</dbReference>
<accession>A0AAX4PLR1</accession>
<evidence type="ECO:0000313" key="5">
    <source>
        <dbReference type="Proteomes" id="UP001472866"/>
    </source>
</evidence>
<feature type="region of interest" description="Disordered" evidence="2">
    <location>
        <begin position="1"/>
        <end position="45"/>
    </location>
</feature>
<evidence type="ECO:0000256" key="2">
    <source>
        <dbReference type="SAM" id="MobiDB-lite"/>
    </source>
</evidence>
<proteinExistence type="inferred from homology"/>
<dbReference type="GO" id="GO:0080008">
    <property type="term" value="C:Cul4-RING E3 ubiquitin ligase complex"/>
    <property type="evidence" value="ECO:0007669"/>
    <property type="project" value="TreeGrafter"/>
</dbReference>
<feature type="compositionally biased region" description="Polar residues" evidence="2">
    <location>
        <begin position="1"/>
        <end position="34"/>
    </location>
</feature>
<dbReference type="PANTHER" id="PTHR31879:SF2">
    <property type="entry name" value="DET1- AND DDB1-ASSOCIATED PROTEIN 1"/>
    <property type="match status" value="1"/>
</dbReference>
<name>A0AAX4PLR1_9CHLO</name>
<evidence type="ECO:0000259" key="3">
    <source>
        <dbReference type="Pfam" id="PF10172"/>
    </source>
</evidence>
<sequence>MEADCNGSSPEHGTMSFISNLPSRSASNFSNLAPTTSRRTTTSSVVLTNEENKGFAWGTASRQTSIETYVATNDRSLPPQDQVIGTEKVNVLLKHFYGMGEAQRGAGKLDMVGKAKGKKRQNQVQPTAAGRTQKKRK</sequence>
<dbReference type="GO" id="GO:0032436">
    <property type="term" value="P:positive regulation of proteasomal ubiquitin-dependent protein catabolic process"/>
    <property type="evidence" value="ECO:0007669"/>
    <property type="project" value="TreeGrafter"/>
</dbReference>
<organism evidence="4 5">
    <name type="scientific">Chloropicon roscoffensis</name>
    <dbReference type="NCBI Taxonomy" id="1461544"/>
    <lineage>
        <taxon>Eukaryota</taxon>
        <taxon>Viridiplantae</taxon>
        <taxon>Chlorophyta</taxon>
        <taxon>Chloropicophyceae</taxon>
        <taxon>Chloropicales</taxon>
        <taxon>Chloropicaceae</taxon>
        <taxon>Chloropicon</taxon>
    </lineage>
</organism>
<feature type="domain" description="DET1- and DDB1-associated protein 1" evidence="3">
    <location>
        <begin position="62"/>
        <end position="97"/>
    </location>
</feature>